<organism evidence="1 2">
    <name type="scientific">Neotamlana sargassicola</name>
    <dbReference type="NCBI Taxonomy" id="2883125"/>
    <lineage>
        <taxon>Bacteria</taxon>
        <taxon>Pseudomonadati</taxon>
        <taxon>Bacteroidota</taxon>
        <taxon>Flavobacteriia</taxon>
        <taxon>Flavobacteriales</taxon>
        <taxon>Flavobacteriaceae</taxon>
        <taxon>Neotamlana</taxon>
    </lineage>
</organism>
<accession>A0A9X1IAA9</accession>
<evidence type="ECO:0000313" key="1">
    <source>
        <dbReference type="EMBL" id="MCB4809680.1"/>
    </source>
</evidence>
<dbReference type="AlphaFoldDB" id="A0A9X1IAA9"/>
<name>A0A9X1IAA9_9FLAO</name>
<proteinExistence type="predicted"/>
<evidence type="ECO:0000313" key="2">
    <source>
        <dbReference type="Proteomes" id="UP001139286"/>
    </source>
</evidence>
<dbReference type="EMBL" id="JAJAPX010000010">
    <property type="protein sequence ID" value="MCB4809680.1"/>
    <property type="molecule type" value="Genomic_DNA"/>
</dbReference>
<sequence>MLFPILTIIGIGIVLVLSSFYEKSWTYNWNGIRGQIKDSIKVAVYGGISTGFVGYDARKPAQFDRRYWIMKNATESELLKLTEYPNGTIKTIAYEGLIRKSEFKEKTNIILEAITDTEYHMYLQSGCTGTPMNIGEYLVDFVLQIDDRSPPFAGEKPNFGLTKTDEKLILTEYRKVPSLWKK</sequence>
<comment type="caution">
    <text evidence="1">The sequence shown here is derived from an EMBL/GenBank/DDBJ whole genome shotgun (WGS) entry which is preliminary data.</text>
</comment>
<dbReference type="Proteomes" id="UP001139286">
    <property type="component" value="Unassembled WGS sequence"/>
</dbReference>
<gene>
    <name evidence="1" type="ORF">LG651_15595</name>
</gene>
<keyword evidence="2" id="KW-1185">Reference proteome</keyword>
<reference evidence="1" key="1">
    <citation type="submission" date="2021-10" db="EMBL/GenBank/DDBJ databases">
        <title>Tamlana sargassums sp. nov., and Tamlana laminarinivorans sp. nov., two new bacteria isolated from the brown alga.</title>
        <authorList>
            <person name="Li J."/>
        </authorList>
    </citation>
    <scope>NUCLEOTIDE SEQUENCE</scope>
    <source>
        <strain evidence="1">62-3</strain>
    </source>
</reference>
<protein>
    <submittedName>
        <fullName evidence="1">Uncharacterized protein</fullName>
    </submittedName>
</protein>